<evidence type="ECO:0000256" key="2">
    <source>
        <dbReference type="SAM" id="MobiDB-lite"/>
    </source>
</evidence>
<feature type="coiled-coil region" evidence="1">
    <location>
        <begin position="413"/>
        <end position="583"/>
    </location>
</feature>
<accession>A0A1V9Y0I8</accession>
<protein>
    <submittedName>
        <fullName evidence="3">Uncharacterized protein</fullName>
    </submittedName>
</protein>
<comment type="caution">
    <text evidence="3">The sequence shown here is derived from an EMBL/GenBank/DDBJ whole genome shotgun (WGS) entry which is preliminary data.</text>
</comment>
<gene>
    <name evidence="3" type="ORF">BIW11_02585</name>
</gene>
<feature type="compositionally biased region" description="Polar residues" evidence="2">
    <location>
        <begin position="54"/>
        <end position="69"/>
    </location>
</feature>
<sequence length="787" mass="90487">MATSIGIDNEQLGSAHFDAIREQDEARAFEDVRQKERELEQEAVHAFDDLLEHSASSDTSSYYKPPTSQYECNSQEEELNQCHKELERSRRENVRLATELSALRRDFEQLTKDKSAVEDQLQKVQTRVGLLEQENGELSDTQTVHRVKDQYELILEKLTASHKKEKAGIIQQLNKFKEEAQRARNHICVAQEVQDEKLQLESELKLLKVTVEKLRHRELELQLKVKEQSILLREQERSESPSVDWSDAVVKICHLAEISTDNIHDNPVKETYRSLLDACYVRLCTLRDNLTQNTLELEQTKKKCDELRVCAATLEKDNHLLKDKLEHNNSDTESQSDIARLGHLKAAQVARATAEHLESQNLQLKLQLQTLEEEKSAIQLELTNLRNVDAKHRADINELLNERQKLAVECCRAREVVAEARRAEEMAKELLESGKDLARKEADAAANARLQEEVKRMESQLAREKEIASEAIARQLRAECVRQLQERLAKMEREKEDELRRTLEIERRNAQGKTDELHERAVVLAEEVEELRKEHQAVCQEKNENAAKLRNVEADLDEAQYQLTHKDDQISRLKSQLEDMRLKDEAQIGEIAQMQKKITIFQNTMKKAKSLLTKAETEKQTAAASSQELQKENQALRAKLNTLSQNVTASQDRCKELETALAALSPRDQEMPGGSGDDVVKDTCSKLAAELEQCREQLADAEGVILALEEQLRSKISTMQRVRDQLIAIKDEGRKYDTERLFLVQTIDRLENEALARKRQEANLRSALEEVTDKVIEKLVERHRFVP</sequence>
<keyword evidence="1" id="KW-0175">Coiled coil</keyword>
<dbReference type="AlphaFoldDB" id="A0A1V9Y0I8"/>
<proteinExistence type="predicted"/>
<dbReference type="Proteomes" id="UP000192247">
    <property type="component" value="Unassembled WGS sequence"/>
</dbReference>
<feature type="coiled-coil region" evidence="1">
    <location>
        <begin position="166"/>
        <end position="217"/>
    </location>
</feature>
<dbReference type="FunCoup" id="A0A1V9Y0I8">
    <property type="interactions" value="44"/>
</dbReference>
<evidence type="ECO:0000313" key="3">
    <source>
        <dbReference type="EMBL" id="OQR79256.1"/>
    </source>
</evidence>
<evidence type="ECO:0000313" key="4">
    <source>
        <dbReference type="Proteomes" id="UP000192247"/>
    </source>
</evidence>
<dbReference type="InParanoid" id="A0A1V9Y0I8"/>
<name>A0A1V9Y0I8_9ACAR</name>
<feature type="coiled-coil region" evidence="1">
    <location>
        <begin position="612"/>
        <end position="660"/>
    </location>
</feature>
<reference evidence="3 4" key="1">
    <citation type="journal article" date="2017" name="Gigascience">
        <title>Draft genome of the honey bee ectoparasitic mite, Tropilaelaps mercedesae, is shaped by the parasitic life history.</title>
        <authorList>
            <person name="Dong X."/>
            <person name="Armstrong S.D."/>
            <person name="Xia D."/>
            <person name="Makepeace B.L."/>
            <person name="Darby A.C."/>
            <person name="Kadowaki T."/>
        </authorList>
    </citation>
    <scope>NUCLEOTIDE SEQUENCE [LARGE SCALE GENOMIC DNA]</scope>
    <source>
        <strain evidence="3">Wuxi-XJTLU</strain>
    </source>
</reference>
<keyword evidence="4" id="KW-1185">Reference proteome</keyword>
<feature type="coiled-coil region" evidence="1">
    <location>
        <begin position="684"/>
        <end position="725"/>
    </location>
</feature>
<dbReference type="Gene3D" id="1.20.120.330">
    <property type="entry name" value="Nucleotidyltransferases domain 2"/>
    <property type="match status" value="1"/>
</dbReference>
<dbReference type="OrthoDB" id="10422839at2759"/>
<organism evidence="3 4">
    <name type="scientific">Tropilaelaps mercedesae</name>
    <dbReference type="NCBI Taxonomy" id="418985"/>
    <lineage>
        <taxon>Eukaryota</taxon>
        <taxon>Metazoa</taxon>
        <taxon>Ecdysozoa</taxon>
        <taxon>Arthropoda</taxon>
        <taxon>Chelicerata</taxon>
        <taxon>Arachnida</taxon>
        <taxon>Acari</taxon>
        <taxon>Parasitiformes</taxon>
        <taxon>Mesostigmata</taxon>
        <taxon>Gamasina</taxon>
        <taxon>Dermanyssoidea</taxon>
        <taxon>Laelapidae</taxon>
        <taxon>Tropilaelaps</taxon>
    </lineage>
</organism>
<evidence type="ECO:0000256" key="1">
    <source>
        <dbReference type="SAM" id="Coils"/>
    </source>
</evidence>
<feature type="coiled-coil region" evidence="1">
    <location>
        <begin position="347"/>
        <end position="388"/>
    </location>
</feature>
<dbReference type="EMBL" id="MNPL01001333">
    <property type="protein sequence ID" value="OQR79256.1"/>
    <property type="molecule type" value="Genomic_DNA"/>
</dbReference>
<feature type="coiled-coil region" evidence="1">
    <location>
        <begin position="72"/>
        <end position="134"/>
    </location>
</feature>
<dbReference type="STRING" id="418985.A0A1V9Y0I8"/>
<feature type="region of interest" description="Disordered" evidence="2">
    <location>
        <begin position="49"/>
        <end position="69"/>
    </location>
</feature>